<evidence type="ECO:0000256" key="3">
    <source>
        <dbReference type="PROSITE-ProRule" id="PRU00169"/>
    </source>
</evidence>
<dbReference type="AlphaFoldDB" id="A0AAE3B4G9"/>
<dbReference type="SUPFAM" id="SSF55073">
    <property type="entry name" value="Nucleotide cyclase"/>
    <property type="match status" value="1"/>
</dbReference>
<dbReference type="Pfam" id="PF00072">
    <property type="entry name" value="Response_reg"/>
    <property type="match status" value="1"/>
</dbReference>
<dbReference type="Gene3D" id="3.30.70.270">
    <property type="match status" value="1"/>
</dbReference>
<evidence type="ECO:0000313" key="6">
    <source>
        <dbReference type="EMBL" id="MBM1712093.1"/>
    </source>
</evidence>
<gene>
    <name evidence="6" type="ORF">JQV55_00790</name>
</gene>
<dbReference type="Pfam" id="PF00990">
    <property type="entry name" value="GGDEF"/>
    <property type="match status" value="1"/>
</dbReference>
<dbReference type="InterPro" id="IPR050469">
    <property type="entry name" value="Diguanylate_Cyclase"/>
</dbReference>
<comment type="caution">
    <text evidence="6">The sequence shown here is derived from an EMBL/GenBank/DDBJ whole genome shotgun (WGS) entry which is preliminary data.</text>
</comment>
<name>A0AAE3B4G9_9RHOB</name>
<reference evidence="6 7" key="1">
    <citation type="submission" date="2021-01" db="EMBL/GenBank/DDBJ databases">
        <title>Diatom-associated Roseobacters Show Island Model of Population Structure.</title>
        <authorList>
            <person name="Qu L."/>
            <person name="Feng X."/>
            <person name="Chen Y."/>
            <person name="Li L."/>
            <person name="Wang X."/>
            <person name="Hu Z."/>
            <person name="Wang H."/>
            <person name="Luo H."/>
        </authorList>
    </citation>
    <scope>NUCLEOTIDE SEQUENCE [LARGE SCALE GENOMIC DNA]</scope>
    <source>
        <strain evidence="6 7">TR60-84</strain>
    </source>
</reference>
<dbReference type="InterPro" id="IPR043128">
    <property type="entry name" value="Rev_trsase/Diguanyl_cyclase"/>
</dbReference>
<dbReference type="EMBL" id="JAFBRM010000001">
    <property type="protein sequence ID" value="MBM1712093.1"/>
    <property type="molecule type" value="Genomic_DNA"/>
</dbReference>
<dbReference type="CDD" id="cd01949">
    <property type="entry name" value="GGDEF"/>
    <property type="match status" value="1"/>
</dbReference>
<dbReference type="SUPFAM" id="SSF52172">
    <property type="entry name" value="CheY-like"/>
    <property type="match status" value="2"/>
</dbReference>
<dbReference type="EC" id="2.7.7.65" evidence="1"/>
<dbReference type="PROSITE" id="PS50887">
    <property type="entry name" value="GGDEF"/>
    <property type="match status" value="1"/>
</dbReference>
<dbReference type="InterPro" id="IPR001789">
    <property type="entry name" value="Sig_transdc_resp-reg_receiver"/>
</dbReference>
<dbReference type="NCBIfam" id="TIGR00254">
    <property type="entry name" value="GGDEF"/>
    <property type="match status" value="1"/>
</dbReference>
<dbReference type="SMART" id="SM00448">
    <property type="entry name" value="REC"/>
    <property type="match status" value="1"/>
</dbReference>
<comment type="caution">
    <text evidence="3">Lacks conserved residue(s) required for the propagation of feature annotation.</text>
</comment>
<dbReference type="GO" id="GO:0005886">
    <property type="term" value="C:plasma membrane"/>
    <property type="evidence" value="ECO:0007669"/>
    <property type="project" value="TreeGrafter"/>
</dbReference>
<dbReference type="FunFam" id="3.30.70.270:FF:000001">
    <property type="entry name" value="Diguanylate cyclase domain protein"/>
    <property type="match status" value="1"/>
</dbReference>
<dbReference type="GO" id="GO:0000160">
    <property type="term" value="P:phosphorelay signal transduction system"/>
    <property type="evidence" value="ECO:0007669"/>
    <property type="project" value="InterPro"/>
</dbReference>
<feature type="domain" description="Response regulatory" evidence="4">
    <location>
        <begin position="4"/>
        <end position="120"/>
    </location>
</feature>
<evidence type="ECO:0000313" key="7">
    <source>
        <dbReference type="Proteomes" id="UP000732193"/>
    </source>
</evidence>
<comment type="catalytic activity">
    <reaction evidence="2">
        <text>2 GTP = 3',3'-c-di-GMP + 2 diphosphate</text>
        <dbReference type="Rhea" id="RHEA:24898"/>
        <dbReference type="ChEBI" id="CHEBI:33019"/>
        <dbReference type="ChEBI" id="CHEBI:37565"/>
        <dbReference type="ChEBI" id="CHEBI:58805"/>
        <dbReference type="EC" id="2.7.7.65"/>
    </reaction>
</comment>
<dbReference type="Gene3D" id="3.40.50.2300">
    <property type="match status" value="1"/>
</dbReference>
<dbReference type="RefSeq" id="WP_203240932.1">
    <property type="nucleotide sequence ID" value="NZ_JAFBRH010000001.1"/>
</dbReference>
<dbReference type="InterPro" id="IPR029787">
    <property type="entry name" value="Nucleotide_cyclase"/>
</dbReference>
<accession>A0AAE3B4G9</accession>
<dbReference type="InterPro" id="IPR011006">
    <property type="entry name" value="CheY-like_superfamily"/>
</dbReference>
<proteinExistence type="predicted"/>
<dbReference type="SMART" id="SM00267">
    <property type="entry name" value="GGDEF"/>
    <property type="match status" value="1"/>
</dbReference>
<evidence type="ECO:0000259" key="4">
    <source>
        <dbReference type="PROSITE" id="PS50110"/>
    </source>
</evidence>
<protein>
    <recommendedName>
        <fullName evidence="1">diguanylate cyclase</fullName>
        <ecNumber evidence="1">2.7.7.65</ecNumber>
    </recommendedName>
</protein>
<dbReference type="GO" id="GO:0043709">
    <property type="term" value="P:cell adhesion involved in single-species biofilm formation"/>
    <property type="evidence" value="ECO:0007669"/>
    <property type="project" value="TreeGrafter"/>
</dbReference>
<evidence type="ECO:0000259" key="5">
    <source>
        <dbReference type="PROSITE" id="PS50887"/>
    </source>
</evidence>
<dbReference type="InterPro" id="IPR000160">
    <property type="entry name" value="GGDEF_dom"/>
</dbReference>
<dbReference type="PANTHER" id="PTHR45138:SF9">
    <property type="entry name" value="DIGUANYLATE CYCLASE DGCM-RELATED"/>
    <property type="match status" value="1"/>
</dbReference>
<sequence length="467" mass="50507">MQGKILIVDAIATNRIVLKVKLKKAYYDVSFAATMDDAVKAVRADLHDLVISAFALPDGNAAELRRVLATSVATDHIPVIAIGHHEDVAQRMAALEAGVHDVLPQPVNETLLLGRVRSLIRAHNTTSEWRMREDTCRALGLAEPETGFEDQCRCVLVSADTPQLQKYAMHLRPVLRAKLTLSSTATLMSEITIDALPDVFVLVLPENATAAMEDLRLISTLRANASARHTGVIVLQTRPDAGLGAHALDLGADDLMTHGFDAAELALRIKAVMRRKRMGEQLRASVRTGLQAAVFDPLTGLYNRRYAMPHLERISQHASKTERSFAVLLADLDHFKRINDIYGHSSGDAVLVEVSNRLRSSLRSSDMVARIGGEEFLVIMPATNLAEAQKAALRICGDISATSFVVPGSSDPIAVTISIGMAIGGGDAHPEQDCQKNGMTLLDEADCALYAAKGRGRNQVKLGRPAA</sequence>
<evidence type="ECO:0000256" key="2">
    <source>
        <dbReference type="ARBA" id="ARBA00034247"/>
    </source>
</evidence>
<organism evidence="6 7">
    <name type="scientific">Sulfitobacter geojensis</name>
    <dbReference type="NCBI Taxonomy" id="1342299"/>
    <lineage>
        <taxon>Bacteria</taxon>
        <taxon>Pseudomonadati</taxon>
        <taxon>Pseudomonadota</taxon>
        <taxon>Alphaproteobacteria</taxon>
        <taxon>Rhodobacterales</taxon>
        <taxon>Roseobacteraceae</taxon>
        <taxon>Sulfitobacter</taxon>
    </lineage>
</organism>
<keyword evidence="7" id="KW-1185">Reference proteome</keyword>
<dbReference type="PROSITE" id="PS50110">
    <property type="entry name" value="RESPONSE_REGULATORY"/>
    <property type="match status" value="2"/>
</dbReference>
<dbReference type="Proteomes" id="UP000732193">
    <property type="component" value="Unassembled WGS sequence"/>
</dbReference>
<dbReference type="GO" id="GO:0052621">
    <property type="term" value="F:diguanylate cyclase activity"/>
    <property type="evidence" value="ECO:0007669"/>
    <property type="project" value="UniProtKB-EC"/>
</dbReference>
<feature type="domain" description="GGDEF" evidence="5">
    <location>
        <begin position="323"/>
        <end position="465"/>
    </location>
</feature>
<dbReference type="GO" id="GO:1902201">
    <property type="term" value="P:negative regulation of bacterial-type flagellum-dependent cell motility"/>
    <property type="evidence" value="ECO:0007669"/>
    <property type="project" value="TreeGrafter"/>
</dbReference>
<evidence type="ECO:0000256" key="1">
    <source>
        <dbReference type="ARBA" id="ARBA00012528"/>
    </source>
</evidence>
<feature type="domain" description="Response regulatory" evidence="4">
    <location>
        <begin position="153"/>
        <end position="273"/>
    </location>
</feature>
<dbReference type="PANTHER" id="PTHR45138">
    <property type="entry name" value="REGULATORY COMPONENTS OF SENSORY TRANSDUCTION SYSTEM"/>
    <property type="match status" value="1"/>
</dbReference>